<dbReference type="EnsemblMetazoa" id="XM_011408032.1">
    <property type="protein sequence ID" value="XP_011406334.1"/>
    <property type="gene ID" value="LOC105314089"/>
</dbReference>
<proteinExistence type="inferred from homology"/>
<evidence type="ECO:0000256" key="3">
    <source>
        <dbReference type="ARBA" id="ARBA00040296"/>
    </source>
</evidence>
<dbReference type="OMA" id="MGRWHHE"/>
<reference evidence="6" key="1">
    <citation type="journal article" date="2010" name="Nature">
        <title>The Amphimedon queenslandica genome and the evolution of animal complexity.</title>
        <authorList>
            <person name="Srivastava M."/>
            <person name="Simakov O."/>
            <person name="Chapman J."/>
            <person name="Fahey B."/>
            <person name="Gauthier M.E."/>
            <person name="Mitros T."/>
            <person name="Richards G.S."/>
            <person name="Conaco C."/>
            <person name="Dacre M."/>
            <person name="Hellsten U."/>
            <person name="Larroux C."/>
            <person name="Putnam N.H."/>
            <person name="Stanke M."/>
            <person name="Adamska M."/>
            <person name="Darling A."/>
            <person name="Degnan S.M."/>
            <person name="Oakley T.H."/>
            <person name="Plachetzki D.C."/>
            <person name="Zhai Y."/>
            <person name="Adamski M."/>
            <person name="Calcino A."/>
            <person name="Cummins S.F."/>
            <person name="Goodstein D.M."/>
            <person name="Harris C."/>
            <person name="Jackson D.J."/>
            <person name="Leys S.P."/>
            <person name="Shu S."/>
            <person name="Woodcroft B.J."/>
            <person name="Vervoort M."/>
            <person name="Kosik K.S."/>
            <person name="Manning G."/>
            <person name="Degnan B.M."/>
            <person name="Rokhsar D.S."/>
        </authorList>
    </citation>
    <scope>NUCLEOTIDE SEQUENCE [LARGE SCALE GENOMIC DNA]</scope>
</reference>
<name>A0A1X7U092_AMPQE</name>
<evidence type="ECO:0000256" key="2">
    <source>
        <dbReference type="ARBA" id="ARBA00022857"/>
    </source>
</evidence>
<dbReference type="PANTHER" id="PTHR42748">
    <property type="entry name" value="NITROGEN METABOLITE REPRESSION PROTEIN NMRA FAMILY MEMBER"/>
    <property type="match status" value="1"/>
</dbReference>
<dbReference type="PANTHER" id="PTHR42748:SF18">
    <property type="entry name" value="NMRA-LIKE DOMAIN-CONTAINING PROTEIN"/>
    <property type="match status" value="1"/>
</dbReference>
<dbReference type="InParanoid" id="A0A1X7U092"/>
<feature type="domain" description="NmrA-like" evidence="4">
    <location>
        <begin position="5"/>
        <end position="244"/>
    </location>
</feature>
<dbReference type="Gene3D" id="3.90.25.10">
    <property type="entry name" value="UDP-galactose 4-epimerase, domain 1"/>
    <property type="match status" value="1"/>
</dbReference>
<protein>
    <recommendedName>
        <fullName evidence="3">NmrA-like family domain-containing protein 1</fullName>
    </recommendedName>
</protein>
<dbReference type="SUPFAM" id="SSF51735">
    <property type="entry name" value="NAD(P)-binding Rossmann-fold domains"/>
    <property type="match status" value="1"/>
</dbReference>
<dbReference type="KEGG" id="aqu:105314089"/>
<dbReference type="eggNOG" id="ENOG502RYAX">
    <property type="taxonomic scope" value="Eukaryota"/>
</dbReference>
<gene>
    <name evidence="5" type="primary">105314089</name>
</gene>
<reference evidence="5" key="2">
    <citation type="submission" date="2017-05" db="UniProtKB">
        <authorList>
            <consortium name="EnsemblMetazoa"/>
        </authorList>
    </citation>
    <scope>IDENTIFICATION</scope>
</reference>
<dbReference type="InterPro" id="IPR051164">
    <property type="entry name" value="NmrA-like_oxidored"/>
</dbReference>
<organism evidence="5">
    <name type="scientific">Amphimedon queenslandica</name>
    <name type="common">Sponge</name>
    <dbReference type="NCBI Taxonomy" id="400682"/>
    <lineage>
        <taxon>Eukaryota</taxon>
        <taxon>Metazoa</taxon>
        <taxon>Porifera</taxon>
        <taxon>Demospongiae</taxon>
        <taxon>Heteroscleromorpha</taxon>
        <taxon>Haplosclerida</taxon>
        <taxon>Niphatidae</taxon>
        <taxon>Amphimedon</taxon>
    </lineage>
</organism>
<evidence type="ECO:0000256" key="1">
    <source>
        <dbReference type="ARBA" id="ARBA00006328"/>
    </source>
</evidence>
<comment type="similarity">
    <text evidence="1">Belongs to the NmrA-type oxidoreductase family.</text>
</comment>
<dbReference type="OrthoDB" id="300709at2759"/>
<dbReference type="InterPro" id="IPR036291">
    <property type="entry name" value="NAD(P)-bd_dom_sf"/>
</dbReference>
<dbReference type="Pfam" id="PF05368">
    <property type="entry name" value="NmrA"/>
    <property type="match status" value="1"/>
</dbReference>
<accession>A0A1X7U092</accession>
<dbReference type="EnsemblMetazoa" id="Aqu2.1.21205_001">
    <property type="protein sequence ID" value="Aqu2.1.21205_001"/>
    <property type="gene ID" value="Aqu2.1.21205"/>
</dbReference>
<sequence>MAGKPLVLVTGASGNIGAATVSVLAEKYADKVEIRAGARNPDKIPARPNVTVVKAVLGDKDQLKEPLKGVDVLYIVTPGAEDRASLTIRTAEAAKEAGVKFILVVSVPTVILPDTIFGKQLSEIEDKVSKLGIPYSFLRLPMFVENIWGSKDTIVSQSAFYAPQSPDKPAIYIAVEDAAKAGAAILANYSKHNGKGYTIQSDRYANAELAAAFTEALGKEVKFVQVPPEAAKQAMVGKGWPEWQVDGILELLKLIEEGAPVLTAGDDGQALKSLTGEEPTSMKAWVTKNAPGFK</sequence>
<keyword evidence="2" id="KW-0521">NADP</keyword>
<keyword evidence="6" id="KW-1185">Reference proteome</keyword>
<evidence type="ECO:0000259" key="4">
    <source>
        <dbReference type="Pfam" id="PF05368"/>
    </source>
</evidence>
<evidence type="ECO:0000313" key="5">
    <source>
        <dbReference type="EnsemblMetazoa" id="Aqu2.1.21205_001"/>
    </source>
</evidence>
<dbReference type="Gene3D" id="3.40.50.720">
    <property type="entry name" value="NAD(P)-binding Rossmann-like Domain"/>
    <property type="match status" value="1"/>
</dbReference>
<dbReference type="Proteomes" id="UP000007879">
    <property type="component" value="Unassembled WGS sequence"/>
</dbReference>
<dbReference type="AlphaFoldDB" id="A0A1X7U092"/>
<evidence type="ECO:0000313" key="6">
    <source>
        <dbReference type="Proteomes" id="UP000007879"/>
    </source>
</evidence>
<dbReference type="STRING" id="400682.A0A1X7U092"/>
<dbReference type="InterPro" id="IPR008030">
    <property type="entry name" value="NmrA-like"/>
</dbReference>